<evidence type="ECO:0000256" key="6">
    <source>
        <dbReference type="ARBA" id="ARBA00023125"/>
    </source>
</evidence>
<dbReference type="Proteomes" id="UP000785679">
    <property type="component" value="Unassembled WGS sequence"/>
</dbReference>
<dbReference type="GO" id="GO:0000786">
    <property type="term" value="C:nucleosome"/>
    <property type="evidence" value="ECO:0007669"/>
    <property type="project" value="UniProtKB-KW"/>
</dbReference>
<evidence type="ECO:0000256" key="3">
    <source>
        <dbReference type="ARBA" id="ARBA00006564"/>
    </source>
</evidence>
<keyword evidence="5 9" id="KW-0158">Chromosome</keyword>
<dbReference type="Gene3D" id="1.10.20.10">
    <property type="entry name" value="Histone, subunit A"/>
    <property type="match status" value="1"/>
</dbReference>
<dbReference type="GO" id="GO:0005634">
    <property type="term" value="C:nucleus"/>
    <property type="evidence" value="ECO:0007669"/>
    <property type="project" value="UniProtKB-SubCell"/>
</dbReference>
<proteinExistence type="inferred from homology"/>
<comment type="caution">
    <text evidence="10">The sequence shown here is derived from an EMBL/GenBank/DDBJ whole genome shotgun (WGS) entry which is preliminary data.</text>
</comment>
<dbReference type="GO" id="GO:0003677">
    <property type="term" value="F:DNA binding"/>
    <property type="evidence" value="ECO:0007669"/>
    <property type="project" value="UniProtKB-KW"/>
</dbReference>
<comment type="similarity">
    <text evidence="3 9">Belongs to the histone H4 family.</text>
</comment>
<reference evidence="10" key="1">
    <citation type="submission" date="2019-06" db="EMBL/GenBank/DDBJ databases">
        <authorList>
            <person name="Zheng W."/>
        </authorList>
    </citation>
    <scope>NUCLEOTIDE SEQUENCE</scope>
    <source>
        <strain evidence="10">QDHG01</strain>
    </source>
</reference>
<dbReference type="SMART" id="SM00417">
    <property type="entry name" value="H4"/>
    <property type="match status" value="1"/>
</dbReference>
<name>A0A8J8SY49_HALGN</name>
<evidence type="ECO:0000256" key="4">
    <source>
        <dbReference type="ARBA" id="ARBA00011538"/>
    </source>
</evidence>
<protein>
    <recommendedName>
        <fullName evidence="9">Histone H4</fullName>
    </recommendedName>
</protein>
<keyword evidence="6 9" id="KW-0238">DNA-binding</keyword>
<evidence type="ECO:0000313" key="10">
    <source>
        <dbReference type="EMBL" id="TNV75152.1"/>
    </source>
</evidence>
<sequence length="107" mass="12524">MPGRFGKGMLFNGRMRAIANMKSRKTIKETILGITKPAIRRLARRAGVMRLSALIYDETRFVIEQYLRLLIHDTILYMEHFKRVTVIPNDVIYALKRQGRTLYGYGY</sequence>
<dbReference type="PANTHER" id="PTHR10484">
    <property type="entry name" value="HISTONE H4"/>
    <property type="match status" value="1"/>
</dbReference>
<dbReference type="InterPro" id="IPR009072">
    <property type="entry name" value="Histone-fold"/>
</dbReference>
<dbReference type="CDD" id="cd22912">
    <property type="entry name" value="HFD_H4"/>
    <property type="match status" value="1"/>
</dbReference>
<evidence type="ECO:0000256" key="1">
    <source>
        <dbReference type="ARBA" id="ARBA00004123"/>
    </source>
</evidence>
<comment type="function">
    <text evidence="9">Core component of nucleosome. Nucleosomes wrap and compact DNA into chromatin, limiting DNA accessibility to the cellular machineries which require DNA as a template. Histones thereby play a central role in transcription regulation, DNA repair, DNA replication and chromosomal stability. DNA accessibility is regulated via a complex set of post-translational modifications of histones, also called histone code, and nucleosome remodeling.</text>
</comment>
<evidence type="ECO:0000256" key="5">
    <source>
        <dbReference type="ARBA" id="ARBA00022454"/>
    </source>
</evidence>
<dbReference type="PRINTS" id="PR00623">
    <property type="entry name" value="HISTONEH4"/>
</dbReference>
<dbReference type="GO" id="GO:0030527">
    <property type="term" value="F:structural constituent of chromatin"/>
    <property type="evidence" value="ECO:0007669"/>
    <property type="project" value="InterPro"/>
</dbReference>
<evidence type="ECO:0000256" key="8">
    <source>
        <dbReference type="ARBA" id="ARBA00023269"/>
    </source>
</evidence>
<gene>
    <name evidence="10" type="ORF">FGO68_gene9881</name>
</gene>
<dbReference type="GO" id="GO:0046982">
    <property type="term" value="F:protein heterodimerization activity"/>
    <property type="evidence" value="ECO:0007669"/>
    <property type="project" value="InterPro"/>
</dbReference>
<dbReference type="AlphaFoldDB" id="A0A8J8SY49"/>
<dbReference type="SUPFAM" id="SSF47113">
    <property type="entry name" value="Histone-fold"/>
    <property type="match status" value="1"/>
</dbReference>
<organism evidence="10 11">
    <name type="scientific">Halteria grandinella</name>
    <dbReference type="NCBI Taxonomy" id="5974"/>
    <lineage>
        <taxon>Eukaryota</taxon>
        <taxon>Sar</taxon>
        <taxon>Alveolata</taxon>
        <taxon>Ciliophora</taxon>
        <taxon>Intramacronucleata</taxon>
        <taxon>Spirotrichea</taxon>
        <taxon>Stichotrichia</taxon>
        <taxon>Sporadotrichida</taxon>
        <taxon>Halteriidae</taxon>
        <taxon>Halteria</taxon>
    </lineage>
</organism>
<dbReference type="OrthoDB" id="306905at2759"/>
<comment type="subcellular location">
    <subcellularLocation>
        <location evidence="2">Chromosome</location>
    </subcellularLocation>
    <subcellularLocation>
        <location evidence="1">Nucleus</location>
    </subcellularLocation>
</comment>
<keyword evidence="7 9" id="KW-0539">Nucleus</keyword>
<comment type="subunit">
    <text evidence="4 9">The nucleosome is a histone octamer containing two molecules each of H2A, H2B, H3 and H4 assembled in one H3-H4 heterotetramer and two H2A-H2B heterodimers. The octamer wraps approximately 147 bp of DNA.</text>
</comment>
<dbReference type="InterPro" id="IPR001951">
    <property type="entry name" value="Histone_H4"/>
</dbReference>
<keyword evidence="8 9" id="KW-0544">Nucleosome core</keyword>
<dbReference type="EMBL" id="RRYP01016297">
    <property type="protein sequence ID" value="TNV75152.1"/>
    <property type="molecule type" value="Genomic_DNA"/>
</dbReference>
<keyword evidence="11" id="KW-1185">Reference proteome</keyword>
<evidence type="ECO:0000313" key="11">
    <source>
        <dbReference type="Proteomes" id="UP000785679"/>
    </source>
</evidence>
<evidence type="ECO:0000256" key="9">
    <source>
        <dbReference type="RuleBase" id="RU000528"/>
    </source>
</evidence>
<evidence type="ECO:0000256" key="2">
    <source>
        <dbReference type="ARBA" id="ARBA00004286"/>
    </source>
</evidence>
<accession>A0A8J8SY49</accession>
<evidence type="ECO:0000256" key="7">
    <source>
        <dbReference type="ARBA" id="ARBA00023242"/>
    </source>
</evidence>